<dbReference type="AlphaFoldDB" id="A0A7W4YJ43"/>
<dbReference type="InterPro" id="IPR000792">
    <property type="entry name" value="Tscrpt_reg_LuxR_C"/>
</dbReference>
<dbReference type="SMART" id="SM00421">
    <property type="entry name" value="HTH_LUXR"/>
    <property type="match status" value="1"/>
</dbReference>
<keyword evidence="5" id="KW-1185">Reference proteome</keyword>
<dbReference type="InterPro" id="IPR016032">
    <property type="entry name" value="Sig_transdc_resp-reg_C-effctor"/>
</dbReference>
<accession>A0A7W4YJ43</accession>
<dbReference type="Pfam" id="PF13191">
    <property type="entry name" value="AAA_16"/>
    <property type="match status" value="1"/>
</dbReference>
<dbReference type="PANTHER" id="PTHR16305:SF35">
    <property type="entry name" value="TRANSCRIPTIONAL ACTIVATOR DOMAIN"/>
    <property type="match status" value="1"/>
</dbReference>
<dbReference type="PANTHER" id="PTHR16305">
    <property type="entry name" value="TESTICULAR SOLUBLE ADENYLYL CYCLASE"/>
    <property type="match status" value="1"/>
</dbReference>
<feature type="domain" description="HTH luxR-type" evidence="3">
    <location>
        <begin position="823"/>
        <end position="888"/>
    </location>
</feature>
<dbReference type="GO" id="GO:0005524">
    <property type="term" value="F:ATP binding"/>
    <property type="evidence" value="ECO:0007669"/>
    <property type="project" value="UniProtKB-KW"/>
</dbReference>
<dbReference type="EMBL" id="JACHVP010000001">
    <property type="protein sequence ID" value="MBB2966455.1"/>
    <property type="molecule type" value="Genomic_DNA"/>
</dbReference>
<evidence type="ECO:0000259" key="3">
    <source>
        <dbReference type="PROSITE" id="PS50043"/>
    </source>
</evidence>
<dbReference type="Pfam" id="PF00196">
    <property type="entry name" value="GerE"/>
    <property type="match status" value="1"/>
</dbReference>
<dbReference type="SUPFAM" id="SSF46894">
    <property type="entry name" value="C-terminal effector domain of the bipartite response regulators"/>
    <property type="match status" value="1"/>
</dbReference>
<dbReference type="InterPro" id="IPR027417">
    <property type="entry name" value="P-loop_NTPase"/>
</dbReference>
<proteinExistence type="predicted"/>
<organism evidence="4 5">
    <name type="scientific">Leifsonia aquatica</name>
    <name type="common">Corynebacterium aquaticum</name>
    <dbReference type="NCBI Taxonomy" id="144185"/>
    <lineage>
        <taxon>Bacteria</taxon>
        <taxon>Bacillati</taxon>
        <taxon>Actinomycetota</taxon>
        <taxon>Actinomycetes</taxon>
        <taxon>Micrococcales</taxon>
        <taxon>Microbacteriaceae</taxon>
        <taxon>Leifsonia</taxon>
    </lineage>
</organism>
<keyword evidence="4" id="KW-0238">DNA-binding</keyword>
<dbReference type="GO" id="GO:0006355">
    <property type="term" value="P:regulation of DNA-templated transcription"/>
    <property type="evidence" value="ECO:0007669"/>
    <property type="project" value="InterPro"/>
</dbReference>
<dbReference type="InterPro" id="IPR041664">
    <property type="entry name" value="AAA_16"/>
</dbReference>
<gene>
    <name evidence="4" type="ORF">FHX33_001187</name>
</gene>
<dbReference type="PROSITE" id="PS00622">
    <property type="entry name" value="HTH_LUXR_1"/>
    <property type="match status" value="1"/>
</dbReference>
<dbReference type="PROSITE" id="PS50043">
    <property type="entry name" value="HTH_LUXR_2"/>
    <property type="match status" value="1"/>
</dbReference>
<name>A0A7W4YJ43_LEIAQ</name>
<reference evidence="4 5" key="1">
    <citation type="submission" date="2020-08" db="EMBL/GenBank/DDBJ databases">
        <title>Sequencing the genomes of 1000 actinobacteria strains.</title>
        <authorList>
            <person name="Klenk H.-P."/>
        </authorList>
    </citation>
    <scope>NUCLEOTIDE SEQUENCE [LARGE SCALE GENOMIC DNA]</scope>
    <source>
        <strain evidence="4 5">DSM 20146</strain>
    </source>
</reference>
<evidence type="ECO:0000313" key="5">
    <source>
        <dbReference type="Proteomes" id="UP000538196"/>
    </source>
</evidence>
<protein>
    <submittedName>
        <fullName evidence="4">DNA-binding CsgD family transcriptional regulator</fullName>
    </submittedName>
</protein>
<dbReference type="CDD" id="cd06170">
    <property type="entry name" value="LuxR_C_like"/>
    <property type="match status" value="1"/>
</dbReference>
<dbReference type="GO" id="GO:0004016">
    <property type="term" value="F:adenylate cyclase activity"/>
    <property type="evidence" value="ECO:0007669"/>
    <property type="project" value="TreeGrafter"/>
</dbReference>
<evidence type="ECO:0000313" key="4">
    <source>
        <dbReference type="EMBL" id="MBB2966455.1"/>
    </source>
</evidence>
<evidence type="ECO:0000256" key="1">
    <source>
        <dbReference type="ARBA" id="ARBA00022741"/>
    </source>
</evidence>
<dbReference type="GO" id="GO:0003677">
    <property type="term" value="F:DNA binding"/>
    <property type="evidence" value="ECO:0007669"/>
    <property type="project" value="UniProtKB-KW"/>
</dbReference>
<keyword evidence="1" id="KW-0547">Nucleotide-binding</keyword>
<sequence>MHWSAGIEAAVDDAVARATAGIPTVLDIEGQAGFGKTQLARTVAQRVPAGAVVRATAYEDTQSDPLGLLDQLGVETAGLPSNALSASRALGAHLDALAGDSPLVVVLDDLHWADPESLDAVGVLMERMAGDRVLLVAAHRPDGARHARWRSRLADIPSVVGVVVDGLDDDATLELIREAAPDAGPGLARALRAHTGGSPLFLRSLLHEHDATELSALAERNELPASSDLIATMGERLARLDPDAVAALSAIAVLGGDGAEPFVLSAVADVPDIGPALDLLTRERLVVTDRTGATPRARIFHGVVRAAVYDNIPPATRERMHAAAAARVPSPGDRLRHRVAAARGSDDGLAADLRMFADALHERLRYREAARFRRYAARMAAGPEDAETDTFAADFESILALDLEDISVRQDDVSLEPRARFLVGATFAAEKRFVASSDVLETLTEEELAAVDPLTAYRARVLRAWSTVAAGRSPQRALHDLDTAKEGPVTDPAVQGYFGLAHGQAAQRAAPVDERMSIPSLLSVDRAQLASTPLGTVSLAWRGAVMSLTGMPEQAIGDLGLVTSRFGDGLMDFGDGVFHALQGFAHFVNGQWPRAAMMIDLSRAGTLRNAAPLTAAIEPLAGVVAGDPERVGAALAEARRIRVAGPQPAAVHAGDIVDVLALAFVGTDAQRAAWLEGRIRDLGDPGDWAEEQVPHLWYAAQAIGAGWAGRPGDAPGWAHLLRTVDPPPWSDVVADWLEARVDESPAGTARLLEVAARGIPSLPAIDALLRFDVAARTAEDSRGAELRRSADSALRGIGADLLADRLSSGAGHDAGTQPEPTHAPSLFADLSEREREVAALILEGLSYTQIAKELFITRSTVSFHLSRIYAKTGTASRHELVEAARRSGD</sequence>
<evidence type="ECO:0000256" key="2">
    <source>
        <dbReference type="ARBA" id="ARBA00022840"/>
    </source>
</evidence>
<dbReference type="Gene3D" id="1.10.10.10">
    <property type="entry name" value="Winged helix-like DNA-binding domain superfamily/Winged helix DNA-binding domain"/>
    <property type="match status" value="1"/>
</dbReference>
<keyword evidence="2" id="KW-0067">ATP-binding</keyword>
<dbReference type="Proteomes" id="UP000538196">
    <property type="component" value="Unassembled WGS sequence"/>
</dbReference>
<dbReference type="SUPFAM" id="SSF52540">
    <property type="entry name" value="P-loop containing nucleoside triphosphate hydrolases"/>
    <property type="match status" value="1"/>
</dbReference>
<comment type="caution">
    <text evidence="4">The sequence shown here is derived from an EMBL/GenBank/DDBJ whole genome shotgun (WGS) entry which is preliminary data.</text>
</comment>
<dbReference type="InterPro" id="IPR036388">
    <property type="entry name" value="WH-like_DNA-bd_sf"/>
</dbReference>
<dbReference type="RefSeq" id="WP_183428270.1">
    <property type="nucleotide sequence ID" value="NZ_JACHVP010000001.1"/>
</dbReference>
<dbReference type="GO" id="GO:0005737">
    <property type="term" value="C:cytoplasm"/>
    <property type="evidence" value="ECO:0007669"/>
    <property type="project" value="TreeGrafter"/>
</dbReference>
<dbReference type="PRINTS" id="PR00038">
    <property type="entry name" value="HTHLUXR"/>
</dbReference>